<dbReference type="InterPro" id="IPR036444">
    <property type="entry name" value="PLipase_A2_dom_sf"/>
</dbReference>
<dbReference type="OrthoDB" id="6075074at2759"/>
<keyword evidence="3" id="KW-1185">Reference proteome</keyword>
<dbReference type="PANTHER" id="PTHR12253">
    <property type="entry name" value="RH14732P"/>
    <property type="match status" value="1"/>
</dbReference>
<dbReference type="Gene3D" id="1.20.90.10">
    <property type="entry name" value="Phospholipase A2 domain"/>
    <property type="match status" value="1"/>
</dbReference>
<gene>
    <name evidence="2" type="ORF">KP79_PYT15864</name>
</gene>
<dbReference type="STRING" id="6573.A0A210Q6H1"/>
<dbReference type="InterPro" id="IPR016090">
    <property type="entry name" value="PLA2-like_dom"/>
</dbReference>
<evidence type="ECO:0000313" key="3">
    <source>
        <dbReference type="Proteomes" id="UP000242188"/>
    </source>
</evidence>
<dbReference type="EMBL" id="NEDP02004827">
    <property type="protein sequence ID" value="OWF44333.1"/>
    <property type="molecule type" value="Genomic_DNA"/>
</dbReference>
<organism evidence="2 3">
    <name type="scientific">Mizuhopecten yessoensis</name>
    <name type="common">Japanese scallop</name>
    <name type="synonym">Patinopecten yessoensis</name>
    <dbReference type="NCBI Taxonomy" id="6573"/>
    <lineage>
        <taxon>Eukaryota</taxon>
        <taxon>Metazoa</taxon>
        <taxon>Spiralia</taxon>
        <taxon>Lophotrochozoa</taxon>
        <taxon>Mollusca</taxon>
        <taxon>Bivalvia</taxon>
        <taxon>Autobranchia</taxon>
        <taxon>Pteriomorphia</taxon>
        <taxon>Pectinida</taxon>
        <taxon>Pectinoidea</taxon>
        <taxon>Pectinidae</taxon>
        <taxon>Mizuhopecten</taxon>
    </lineage>
</organism>
<evidence type="ECO:0000313" key="2">
    <source>
        <dbReference type="EMBL" id="OWF44333.1"/>
    </source>
</evidence>
<dbReference type="GO" id="GO:0004623">
    <property type="term" value="F:phospholipase A2 activity"/>
    <property type="evidence" value="ECO:0007669"/>
    <property type="project" value="InterPro"/>
</dbReference>
<dbReference type="Pfam" id="PF05826">
    <property type="entry name" value="Phospholip_A2_2"/>
    <property type="match status" value="1"/>
</dbReference>
<accession>A0A210Q6H1</accession>
<dbReference type="GO" id="GO:0006644">
    <property type="term" value="P:phospholipid metabolic process"/>
    <property type="evidence" value="ECO:0007669"/>
    <property type="project" value="InterPro"/>
</dbReference>
<dbReference type="AlphaFoldDB" id="A0A210Q6H1"/>
<dbReference type="SUPFAM" id="SSF48619">
    <property type="entry name" value="Phospholipase A2, PLA2"/>
    <property type="match status" value="1"/>
</dbReference>
<dbReference type="Proteomes" id="UP000242188">
    <property type="component" value="Unassembled WGS sequence"/>
</dbReference>
<comment type="caution">
    <text evidence="2">The sequence shown here is derived from an EMBL/GenBank/DDBJ whole genome shotgun (WGS) entry which is preliminary data.</text>
</comment>
<sequence>MKEYSQTRTQIGNFRRCEQINLQGNVTCDGNIDGTTRSSCIVSNRGDEEIIQEACAKVRYKLDVINYLPDEYESVPSILNRVLTYFTEVVYGSSPDVTDVLEREADLRDYVLLQGIFPGTRWCGFGNLADDIHTNVGEHQRTDSCCRSHDLCEPKVRALQKRYYYNNQGIIPISHCSCDVDFYNCLKGVNSPVSNKIGRIFFNIVKIKCFDFAVSDVCTLELMGVCLTRGQKCAAVLKGSPYY</sequence>
<protein>
    <submittedName>
        <fullName evidence="2">Phospholipase A2 isozymes PA3A/PA3B/PA5</fullName>
    </submittedName>
</protein>
<proteinExistence type="predicted"/>
<name>A0A210Q6H1_MIZYE</name>
<evidence type="ECO:0000259" key="1">
    <source>
        <dbReference type="Pfam" id="PF05826"/>
    </source>
</evidence>
<feature type="domain" description="Phospholipase A2-like central" evidence="1">
    <location>
        <begin position="116"/>
        <end position="211"/>
    </location>
</feature>
<reference evidence="2 3" key="1">
    <citation type="journal article" date="2017" name="Nat. Ecol. Evol.">
        <title>Scallop genome provides insights into evolution of bilaterian karyotype and development.</title>
        <authorList>
            <person name="Wang S."/>
            <person name="Zhang J."/>
            <person name="Jiao W."/>
            <person name="Li J."/>
            <person name="Xun X."/>
            <person name="Sun Y."/>
            <person name="Guo X."/>
            <person name="Huan P."/>
            <person name="Dong B."/>
            <person name="Zhang L."/>
            <person name="Hu X."/>
            <person name="Sun X."/>
            <person name="Wang J."/>
            <person name="Zhao C."/>
            <person name="Wang Y."/>
            <person name="Wang D."/>
            <person name="Huang X."/>
            <person name="Wang R."/>
            <person name="Lv J."/>
            <person name="Li Y."/>
            <person name="Zhang Z."/>
            <person name="Liu B."/>
            <person name="Lu W."/>
            <person name="Hui Y."/>
            <person name="Liang J."/>
            <person name="Zhou Z."/>
            <person name="Hou R."/>
            <person name="Li X."/>
            <person name="Liu Y."/>
            <person name="Li H."/>
            <person name="Ning X."/>
            <person name="Lin Y."/>
            <person name="Zhao L."/>
            <person name="Xing Q."/>
            <person name="Dou J."/>
            <person name="Li Y."/>
            <person name="Mao J."/>
            <person name="Guo H."/>
            <person name="Dou H."/>
            <person name="Li T."/>
            <person name="Mu C."/>
            <person name="Jiang W."/>
            <person name="Fu Q."/>
            <person name="Fu X."/>
            <person name="Miao Y."/>
            <person name="Liu J."/>
            <person name="Yu Q."/>
            <person name="Li R."/>
            <person name="Liao H."/>
            <person name="Li X."/>
            <person name="Kong Y."/>
            <person name="Jiang Z."/>
            <person name="Chourrout D."/>
            <person name="Li R."/>
            <person name="Bao Z."/>
        </authorList>
    </citation>
    <scope>NUCLEOTIDE SEQUENCE [LARGE SCALE GENOMIC DNA]</scope>
    <source>
        <strain evidence="2 3">PY_sf001</strain>
    </source>
</reference>
<dbReference type="GO" id="GO:0050482">
    <property type="term" value="P:arachidonate secretion"/>
    <property type="evidence" value="ECO:0007669"/>
    <property type="project" value="InterPro"/>
</dbReference>